<dbReference type="EMBL" id="MU128963">
    <property type="protein sequence ID" value="KAF9514183.1"/>
    <property type="molecule type" value="Genomic_DNA"/>
</dbReference>
<sequence>MSRGPRVDDPCIISRVSLSSLVSATFAFSSFAFSIVFPLSFSAPPPGAQHFSLVWPSFLQLEHIGWLPFGLFDLPVFPVRAFKALSPVSCLRCSSVRIVLITSWELSLSPEVAEMTVWRVEYEDGRDRIIVTVNILSSNGWPSELSLLA</sequence>
<evidence type="ECO:0000256" key="1">
    <source>
        <dbReference type="SAM" id="Phobius"/>
    </source>
</evidence>
<organism evidence="2 3">
    <name type="scientific">Hydnum rufescens UP504</name>
    <dbReference type="NCBI Taxonomy" id="1448309"/>
    <lineage>
        <taxon>Eukaryota</taxon>
        <taxon>Fungi</taxon>
        <taxon>Dikarya</taxon>
        <taxon>Basidiomycota</taxon>
        <taxon>Agaricomycotina</taxon>
        <taxon>Agaricomycetes</taxon>
        <taxon>Cantharellales</taxon>
        <taxon>Hydnaceae</taxon>
        <taxon>Hydnum</taxon>
    </lineage>
</organism>
<keyword evidence="1" id="KW-1133">Transmembrane helix</keyword>
<evidence type="ECO:0000313" key="2">
    <source>
        <dbReference type="EMBL" id="KAF9514183.1"/>
    </source>
</evidence>
<proteinExistence type="predicted"/>
<keyword evidence="1" id="KW-0812">Transmembrane</keyword>
<name>A0A9P6AY70_9AGAM</name>
<protein>
    <submittedName>
        <fullName evidence="2">Uncharacterized protein</fullName>
    </submittedName>
</protein>
<reference evidence="2" key="1">
    <citation type="journal article" date="2020" name="Nat. Commun.">
        <title>Large-scale genome sequencing of mycorrhizal fungi provides insights into the early evolution of symbiotic traits.</title>
        <authorList>
            <person name="Miyauchi S."/>
            <person name="Kiss E."/>
            <person name="Kuo A."/>
            <person name="Drula E."/>
            <person name="Kohler A."/>
            <person name="Sanchez-Garcia M."/>
            <person name="Morin E."/>
            <person name="Andreopoulos B."/>
            <person name="Barry K.W."/>
            <person name="Bonito G."/>
            <person name="Buee M."/>
            <person name="Carver A."/>
            <person name="Chen C."/>
            <person name="Cichocki N."/>
            <person name="Clum A."/>
            <person name="Culley D."/>
            <person name="Crous P.W."/>
            <person name="Fauchery L."/>
            <person name="Girlanda M."/>
            <person name="Hayes R.D."/>
            <person name="Keri Z."/>
            <person name="LaButti K."/>
            <person name="Lipzen A."/>
            <person name="Lombard V."/>
            <person name="Magnuson J."/>
            <person name="Maillard F."/>
            <person name="Murat C."/>
            <person name="Nolan M."/>
            <person name="Ohm R.A."/>
            <person name="Pangilinan J."/>
            <person name="Pereira M.F."/>
            <person name="Perotto S."/>
            <person name="Peter M."/>
            <person name="Pfister S."/>
            <person name="Riley R."/>
            <person name="Sitrit Y."/>
            <person name="Stielow J.B."/>
            <person name="Szollosi G."/>
            <person name="Zifcakova L."/>
            <person name="Stursova M."/>
            <person name="Spatafora J.W."/>
            <person name="Tedersoo L."/>
            <person name="Vaario L.M."/>
            <person name="Yamada A."/>
            <person name="Yan M."/>
            <person name="Wang P."/>
            <person name="Xu J."/>
            <person name="Bruns T."/>
            <person name="Baldrian P."/>
            <person name="Vilgalys R."/>
            <person name="Dunand C."/>
            <person name="Henrissat B."/>
            <person name="Grigoriev I.V."/>
            <person name="Hibbett D."/>
            <person name="Nagy L.G."/>
            <person name="Martin F.M."/>
        </authorList>
    </citation>
    <scope>NUCLEOTIDE SEQUENCE</scope>
    <source>
        <strain evidence="2">UP504</strain>
    </source>
</reference>
<comment type="caution">
    <text evidence="2">The sequence shown here is derived from an EMBL/GenBank/DDBJ whole genome shotgun (WGS) entry which is preliminary data.</text>
</comment>
<keyword evidence="1" id="KW-0472">Membrane</keyword>
<feature type="transmembrane region" description="Helical" evidence="1">
    <location>
        <begin position="21"/>
        <end position="43"/>
    </location>
</feature>
<dbReference type="Proteomes" id="UP000886523">
    <property type="component" value="Unassembled WGS sequence"/>
</dbReference>
<accession>A0A9P6AY70</accession>
<dbReference type="AlphaFoldDB" id="A0A9P6AY70"/>
<keyword evidence="3" id="KW-1185">Reference proteome</keyword>
<evidence type="ECO:0000313" key="3">
    <source>
        <dbReference type="Proteomes" id="UP000886523"/>
    </source>
</evidence>
<gene>
    <name evidence="2" type="ORF">BS47DRAFT_886946</name>
</gene>